<dbReference type="Pfam" id="PF05117">
    <property type="entry name" value="DUF695"/>
    <property type="match status" value="1"/>
</dbReference>
<dbReference type="RefSeq" id="WP_346760361.1">
    <property type="nucleotide sequence ID" value="NZ_JAUJEB010000005.1"/>
</dbReference>
<dbReference type="InterPro" id="IPR016097">
    <property type="entry name" value="DUF695"/>
</dbReference>
<dbReference type="EMBL" id="JAUJEB010000005">
    <property type="protein sequence ID" value="MDN5215023.1"/>
    <property type="molecule type" value="Genomic_DNA"/>
</dbReference>
<protein>
    <submittedName>
        <fullName evidence="2">DUF695 domain-containing protein</fullName>
    </submittedName>
</protein>
<reference evidence="2" key="1">
    <citation type="submission" date="2023-06" db="EMBL/GenBank/DDBJ databases">
        <title>Genomic of Agaribacillus aureum.</title>
        <authorList>
            <person name="Wang G."/>
        </authorList>
    </citation>
    <scope>NUCLEOTIDE SEQUENCE</scope>
    <source>
        <strain evidence="2">BMA12</strain>
    </source>
</reference>
<organism evidence="2 3">
    <name type="scientific">Agaribacillus aureus</name>
    <dbReference type="NCBI Taxonomy" id="3051825"/>
    <lineage>
        <taxon>Bacteria</taxon>
        <taxon>Pseudomonadati</taxon>
        <taxon>Bacteroidota</taxon>
        <taxon>Cytophagia</taxon>
        <taxon>Cytophagales</taxon>
        <taxon>Splendidivirgaceae</taxon>
        <taxon>Agaribacillus</taxon>
    </lineage>
</organism>
<dbReference type="Proteomes" id="UP001172083">
    <property type="component" value="Unassembled WGS sequence"/>
</dbReference>
<proteinExistence type="predicted"/>
<evidence type="ECO:0000313" key="2">
    <source>
        <dbReference type="EMBL" id="MDN5215023.1"/>
    </source>
</evidence>
<accession>A0ABT8LB81</accession>
<name>A0ABT8LB81_9BACT</name>
<gene>
    <name evidence="2" type="ORF">QQ020_23280</name>
</gene>
<sequence length="169" mass="19856">MKYIIKLIVMAFLLSKLLGCSKAKNESKSTAAIYPEESFSIIESSLQDGKPVVGSFNFGYKNYPWCLKIAIGLDQERVFENGLPMKEESQVAFKMENEFIEQIEKRTTAHYIGHLFNDEFLDIYWCLEEPEKIHNYLQTQINKERLLRGFGYEINEDPTWETVRQFIYD</sequence>
<evidence type="ECO:0000259" key="1">
    <source>
        <dbReference type="Pfam" id="PF05117"/>
    </source>
</evidence>
<evidence type="ECO:0000313" key="3">
    <source>
        <dbReference type="Proteomes" id="UP001172083"/>
    </source>
</evidence>
<keyword evidence="3" id="KW-1185">Reference proteome</keyword>
<feature type="domain" description="DUF695" evidence="1">
    <location>
        <begin position="61"/>
        <end position="168"/>
    </location>
</feature>
<comment type="caution">
    <text evidence="2">The sequence shown here is derived from an EMBL/GenBank/DDBJ whole genome shotgun (WGS) entry which is preliminary data.</text>
</comment>